<name>A0AAV2FPS4_9ROSI</name>
<dbReference type="Proteomes" id="UP001497516">
    <property type="component" value="Chromosome 7"/>
</dbReference>
<dbReference type="AlphaFoldDB" id="A0AAV2FPS4"/>
<sequence>MVVWSQCPLRRSCSRRRTRQGDGRTAADLDVGLLSSAVDPSDGRQGGKIASVLALGFFASSAPPVNSVVPLSGDGGAAAVGIDGSILPFNVARPMVVFNLMTRFAARVTVSSLLVSDGYPYP</sequence>
<protein>
    <submittedName>
        <fullName evidence="1">Uncharacterized protein</fullName>
    </submittedName>
</protein>
<dbReference type="EMBL" id="OZ034820">
    <property type="protein sequence ID" value="CAL1400007.1"/>
    <property type="molecule type" value="Genomic_DNA"/>
</dbReference>
<organism evidence="1 2">
    <name type="scientific">Linum trigynum</name>
    <dbReference type="NCBI Taxonomy" id="586398"/>
    <lineage>
        <taxon>Eukaryota</taxon>
        <taxon>Viridiplantae</taxon>
        <taxon>Streptophyta</taxon>
        <taxon>Embryophyta</taxon>
        <taxon>Tracheophyta</taxon>
        <taxon>Spermatophyta</taxon>
        <taxon>Magnoliopsida</taxon>
        <taxon>eudicotyledons</taxon>
        <taxon>Gunneridae</taxon>
        <taxon>Pentapetalae</taxon>
        <taxon>rosids</taxon>
        <taxon>fabids</taxon>
        <taxon>Malpighiales</taxon>
        <taxon>Linaceae</taxon>
        <taxon>Linum</taxon>
    </lineage>
</organism>
<proteinExistence type="predicted"/>
<gene>
    <name evidence="1" type="ORF">LTRI10_LOCUS40161</name>
</gene>
<accession>A0AAV2FPS4</accession>
<keyword evidence="2" id="KW-1185">Reference proteome</keyword>
<evidence type="ECO:0000313" key="2">
    <source>
        <dbReference type="Proteomes" id="UP001497516"/>
    </source>
</evidence>
<evidence type="ECO:0000313" key="1">
    <source>
        <dbReference type="EMBL" id="CAL1400007.1"/>
    </source>
</evidence>
<reference evidence="1 2" key="1">
    <citation type="submission" date="2024-04" db="EMBL/GenBank/DDBJ databases">
        <authorList>
            <person name="Fracassetti M."/>
        </authorList>
    </citation>
    <scope>NUCLEOTIDE SEQUENCE [LARGE SCALE GENOMIC DNA]</scope>
</reference>